<proteinExistence type="predicted"/>
<dbReference type="RefSeq" id="WP_111313740.1">
    <property type="nucleotide sequence ID" value="NZ_QEQD01000018.1"/>
</dbReference>
<dbReference type="EMBL" id="QEQD01000018">
    <property type="protein sequence ID" value="RDE99553.1"/>
    <property type="molecule type" value="Genomic_DNA"/>
</dbReference>
<comment type="caution">
    <text evidence="1">The sequence shown here is derived from an EMBL/GenBank/DDBJ whole genome shotgun (WGS) entry which is preliminary data.</text>
</comment>
<sequence length="126" mass="14606">MLNWSYIITKKYNPDNAFDFGLTLKQQNHLLGAVISAYNREKQHLEIYGIERFENSELDGKMLTITLIAAFLLLNLTNGKAVTLIDVEQNESLRKFYKSFGFKEQSEGNFILSYEELTKFITQIRG</sequence>
<dbReference type="AlphaFoldDB" id="A0A369Z5J3"/>
<evidence type="ECO:0000313" key="2">
    <source>
        <dbReference type="Proteomes" id="UP000253999"/>
    </source>
</evidence>
<evidence type="ECO:0000313" key="1">
    <source>
        <dbReference type="EMBL" id="RDE99553.1"/>
    </source>
</evidence>
<gene>
    <name evidence="1" type="ORF">DPV98_10785</name>
</gene>
<organism evidence="1 2">
    <name type="scientific">Haemophilus parahaemolyticus</name>
    <dbReference type="NCBI Taxonomy" id="735"/>
    <lineage>
        <taxon>Bacteria</taxon>
        <taxon>Pseudomonadati</taxon>
        <taxon>Pseudomonadota</taxon>
        <taxon>Gammaproteobacteria</taxon>
        <taxon>Pasteurellales</taxon>
        <taxon>Pasteurellaceae</taxon>
        <taxon>Haemophilus</taxon>
    </lineage>
</organism>
<protein>
    <recommendedName>
        <fullName evidence="3">GNAT family N-acetyltransferase</fullName>
    </recommendedName>
</protein>
<name>A0A369Z5J3_HAEPH</name>
<accession>A0A369Z5J3</accession>
<dbReference type="Proteomes" id="UP000253999">
    <property type="component" value="Unassembled WGS sequence"/>
</dbReference>
<reference evidence="1 2" key="1">
    <citation type="submission" date="2018-05" db="EMBL/GenBank/DDBJ databases">
        <title>Draft Genome Sequences for a Diverse set of 7 Haemophilus Species.</title>
        <authorList>
            <person name="Nichols M."/>
            <person name="Topaz N."/>
            <person name="Wang X."/>
            <person name="Wang X."/>
            <person name="Boxrud D."/>
        </authorList>
    </citation>
    <scope>NUCLEOTIDE SEQUENCE [LARGE SCALE GENOMIC DNA]</scope>
    <source>
        <strain evidence="1 2">C2010039593</strain>
    </source>
</reference>
<evidence type="ECO:0008006" key="3">
    <source>
        <dbReference type="Google" id="ProtNLM"/>
    </source>
</evidence>